<dbReference type="InterPro" id="IPR027417">
    <property type="entry name" value="P-loop_NTPase"/>
</dbReference>
<dbReference type="InterPro" id="IPR003439">
    <property type="entry name" value="ABC_transporter-like_ATP-bd"/>
</dbReference>
<dbReference type="GO" id="GO:0005524">
    <property type="term" value="F:ATP binding"/>
    <property type="evidence" value="ECO:0007669"/>
    <property type="project" value="UniProtKB-KW"/>
</dbReference>
<evidence type="ECO:0000256" key="2">
    <source>
        <dbReference type="ARBA" id="ARBA00022448"/>
    </source>
</evidence>
<keyword evidence="10" id="KW-0378">Hydrolase</keyword>
<dbReference type="CDD" id="cd03216">
    <property type="entry name" value="ABC_Carb_Monos_I"/>
    <property type="match status" value="1"/>
</dbReference>
<evidence type="ECO:0000256" key="4">
    <source>
        <dbReference type="ARBA" id="ARBA00022737"/>
    </source>
</evidence>
<dbReference type="Pfam" id="PF00005">
    <property type="entry name" value="ABC_tran"/>
    <property type="match status" value="2"/>
</dbReference>
<dbReference type="PANTHER" id="PTHR43790:SF4">
    <property type="entry name" value="GUANOSINE IMPORT ATP-BINDING PROTEIN NUPO"/>
    <property type="match status" value="1"/>
</dbReference>
<keyword evidence="2" id="KW-0813">Transport</keyword>
<dbReference type="SUPFAM" id="SSF52540">
    <property type="entry name" value="P-loop containing nucleoside triphosphate hydrolases"/>
    <property type="match status" value="2"/>
</dbReference>
<dbReference type="KEGG" id="eac:EAL2_c15490"/>
<dbReference type="PROSITE" id="PS50893">
    <property type="entry name" value="ABC_TRANSPORTER_2"/>
    <property type="match status" value="2"/>
</dbReference>
<dbReference type="FunFam" id="3.40.50.300:FF:000127">
    <property type="entry name" value="Ribose import ATP-binding protein RbsA"/>
    <property type="match status" value="1"/>
</dbReference>
<feature type="domain" description="ABC transporter" evidence="9">
    <location>
        <begin position="257"/>
        <end position="500"/>
    </location>
</feature>
<evidence type="ECO:0000256" key="1">
    <source>
        <dbReference type="ARBA" id="ARBA00004202"/>
    </source>
</evidence>
<feature type="domain" description="ABC transporter" evidence="9">
    <location>
        <begin position="7"/>
        <end position="240"/>
    </location>
</feature>
<dbReference type="PATRIC" id="fig|1286171.3.peg.1499"/>
<evidence type="ECO:0000259" key="9">
    <source>
        <dbReference type="PROSITE" id="PS50893"/>
    </source>
</evidence>
<sequence>MNSNSLIRVEGLTKQFGTVIANYNVSIDIKAGEIHSLLGENGAGKSTLMSMLSGIYSPDSGSIYVDEKQVTFKNPKDAIDMGIGMIYQHFKLVDVMSAKENIIAGQKGGLFVDSKGLTKEISEISQRFNLEIDPDKKVYEMSVAEKQRLEILKVLYRGAKILILDEPTAVLTPQETTKLFDIIRNMKKEGCAVIIITHKLNEVMEISDRITVLRKGEVVGTVDKSDTNPQKLTDLMVGRAVELSIERPEARTQKKTLMVKDLNALDIQGARVIKDMSFELYGGEILGVAGVAGSGQKELCESIAGVYPVESGQIIYEEENIVGKSPRDIIKMGISMSFVPEDRLGMGLVASMDIVDNILLKEYHRQKGAFVKRKPVADKARDIVRRLDISTPGIHHPVRQLSGGNIQKVLLGREIDLNPHLIITAYPARGLDIGAAYTVYDLLNEQKKKGVAVIFVGEDLDVLMELCDRIMVVCGGKITGIVDAKTCTKEELGLLMAGESIEMKGVDADA</sequence>
<keyword evidence="11" id="KW-1185">Reference proteome</keyword>
<dbReference type="InterPro" id="IPR003593">
    <property type="entry name" value="AAA+_ATPase"/>
</dbReference>
<dbReference type="RefSeq" id="WP_025435823.1">
    <property type="nucleotide sequence ID" value="NZ_CP007452.1"/>
</dbReference>
<keyword evidence="5" id="KW-0547">Nucleotide-binding</keyword>
<reference evidence="10 11" key="1">
    <citation type="journal article" date="2014" name="Genome Announc.">
        <title>Complete Genome Sequence of Amino Acid-Utilizing Eubacterium acidaminophilum al-2 (DSM 3953).</title>
        <authorList>
            <person name="Poehlein A."/>
            <person name="Andreesen J.R."/>
            <person name="Daniel R."/>
        </authorList>
    </citation>
    <scope>NUCLEOTIDE SEQUENCE [LARGE SCALE GENOMIC DNA]</scope>
    <source>
        <strain evidence="10 11">DSM 3953</strain>
    </source>
</reference>
<dbReference type="InterPro" id="IPR017871">
    <property type="entry name" value="ABC_transporter-like_CS"/>
</dbReference>
<dbReference type="SMART" id="SM00382">
    <property type="entry name" value="AAA"/>
    <property type="match status" value="1"/>
</dbReference>
<evidence type="ECO:0000313" key="10">
    <source>
        <dbReference type="EMBL" id="AHM56844.1"/>
    </source>
</evidence>
<keyword evidence="3" id="KW-1003">Cell membrane</keyword>
<keyword evidence="7" id="KW-1278">Translocase</keyword>
<dbReference type="AlphaFoldDB" id="W8T4Z9"/>
<evidence type="ECO:0000313" key="11">
    <source>
        <dbReference type="Proteomes" id="UP000019591"/>
    </source>
</evidence>
<evidence type="ECO:0000256" key="3">
    <source>
        <dbReference type="ARBA" id="ARBA00022475"/>
    </source>
</evidence>
<comment type="subcellular location">
    <subcellularLocation>
        <location evidence="1">Cell membrane</location>
        <topology evidence="1">Peripheral membrane protein</topology>
    </subcellularLocation>
</comment>
<gene>
    <name evidence="10" type="ORF">EAL2_c15490</name>
</gene>
<evidence type="ECO:0000256" key="7">
    <source>
        <dbReference type="ARBA" id="ARBA00022967"/>
    </source>
</evidence>
<dbReference type="GO" id="GO:0005886">
    <property type="term" value="C:plasma membrane"/>
    <property type="evidence" value="ECO:0007669"/>
    <property type="project" value="UniProtKB-SubCell"/>
</dbReference>
<evidence type="ECO:0000256" key="8">
    <source>
        <dbReference type="ARBA" id="ARBA00023136"/>
    </source>
</evidence>
<dbReference type="eggNOG" id="COG3845">
    <property type="taxonomic scope" value="Bacteria"/>
</dbReference>
<protein>
    <submittedName>
        <fullName evidence="10">Nucleoside ABC transporter ATP-binding protein</fullName>
        <ecNumber evidence="10">3.6.3.17</ecNumber>
    </submittedName>
</protein>
<dbReference type="Gene3D" id="3.40.50.300">
    <property type="entry name" value="P-loop containing nucleotide triphosphate hydrolases"/>
    <property type="match status" value="2"/>
</dbReference>
<name>W8T4Z9_PEPAC</name>
<proteinExistence type="predicted"/>
<accession>W8T4Z9</accession>
<dbReference type="Proteomes" id="UP000019591">
    <property type="component" value="Chromosome"/>
</dbReference>
<dbReference type="EC" id="3.6.3.17" evidence="10"/>
<dbReference type="PROSITE" id="PS00211">
    <property type="entry name" value="ABC_TRANSPORTER_1"/>
    <property type="match status" value="1"/>
</dbReference>
<evidence type="ECO:0000256" key="6">
    <source>
        <dbReference type="ARBA" id="ARBA00022840"/>
    </source>
</evidence>
<keyword evidence="6 10" id="KW-0067">ATP-binding</keyword>
<organism evidence="10 11">
    <name type="scientific">Peptoclostridium acidaminophilum DSM 3953</name>
    <dbReference type="NCBI Taxonomy" id="1286171"/>
    <lineage>
        <taxon>Bacteria</taxon>
        <taxon>Bacillati</taxon>
        <taxon>Bacillota</taxon>
        <taxon>Clostridia</taxon>
        <taxon>Peptostreptococcales</taxon>
        <taxon>Peptoclostridiaceae</taxon>
        <taxon>Peptoclostridium</taxon>
    </lineage>
</organism>
<dbReference type="HOGENOM" id="CLU_000604_92_0_9"/>
<dbReference type="OrthoDB" id="9771863at2"/>
<dbReference type="PANTHER" id="PTHR43790">
    <property type="entry name" value="CARBOHYDRATE TRANSPORT ATP-BINDING PROTEIN MG119-RELATED"/>
    <property type="match status" value="1"/>
</dbReference>
<dbReference type="CDD" id="cd03215">
    <property type="entry name" value="ABC_Carb_Monos_II"/>
    <property type="match status" value="1"/>
</dbReference>
<keyword evidence="8" id="KW-0472">Membrane</keyword>
<dbReference type="EMBL" id="CP007452">
    <property type="protein sequence ID" value="AHM56844.1"/>
    <property type="molecule type" value="Genomic_DNA"/>
</dbReference>
<dbReference type="STRING" id="1286171.EAL2_c15490"/>
<evidence type="ECO:0000256" key="5">
    <source>
        <dbReference type="ARBA" id="ARBA00022741"/>
    </source>
</evidence>
<dbReference type="InterPro" id="IPR050107">
    <property type="entry name" value="ABC_carbohydrate_import_ATPase"/>
</dbReference>
<dbReference type="GO" id="GO:0016887">
    <property type="term" value="F:ATP hydrolysis activity"/>
    <property type="evidence" value="ECO:0007669"/>
    <property type="project" value="InterPro"/>
</dbReference>
<keyword evidence="4" id="KW-0677">Repeat</keyword>